<keyword evidence="4" id="KW-0479">Metal-binding</keyword>
<dbReference type="PROSITE" id="PS51318">
    <property type="entry name" value="TAT"/>
    <property type="match status" value="1"/>
</dbReference>
<reference evidence="13" key="1">
    <citation type="journal article" date="2019" name="Int. J. Syst. Evol. Microbiol.">
        <title>The Global Catalogue of Microorganisms (GCM) 10K type strain sequencing project: providing services to taxonomists for standard genome sequencing and annotation.</title>
        <authorList>
            <consortium name="The Broad Institute Genomics Platform"/>
            <consortium name="The Broad Institute Genome Sequencing Center for Infectious Disease"/>
            <person name="Wu L."/>
            <person name="Ma J."/>
        </authorList>
    </citation>
    <scope>NUCLEOTIDE SEQUENCE [LARGE SCALE GENOMIC DNA]</scope>
    <source>
        <strain evidence="13">NBRC 108565</strain>
    </source>
</reference>
<sequence length="185" mass="17451">MDSDTQSDDVLERAHRCTGRCAAGPGADVPSGPTRRAVVAGAGAGAGALVLAACGVSSGGGASSGSETAGGAPPSSDAPSEDPSGGAAAASLVALADVPVGGAIAVETSDGVPLLVTQPTEGEVHAFSAVCTHQGCTVAPDGDALRCPCHASSFALADGSVESGPAPEPLPEVPVEVSGGDVVLA</sequence>
<dbReference type="InterPro" id="IPR006311">
    <property type="entry name" value="TAT_signal"/>
</dbReference>
<dbReference type="Gene3D" id="2.102.10.10">
    <property type="entry name" value="Rieske [2Fe-2S] iron-sulphur domain"/>
    <property type="match status" value="1"/>
</dbReference>
<name>A0ABM8G6N3_9CELL</name>
<evidence type="ECO:0000256" key="2">
    <source>
        <dbReference type="ARBA" id="ARBA00015816"/>
    </source>
</evidence>
<dbReference type="InterPro" id="IPR017941">
    <property type="entry name" value="Rieske_2Fe-2S"/>
</dbReference>
<proteinExistence type="predicted"/>
<dbReference type="Proteomes" id="UP001321475">
    <property type="component" value="Chromosome"/>
</dbReference>
<feature type="compositionally biased region" description="Low complexity" evidence="10">
    <location>
        <begin position="64"/>
        <end position="86"/>
    </location>
</feature>
<evidence type="ECO:0000313" key="12">
    <source>
        <dbReference type="EMBL" id="BDZ43820.1"/>
    </source>
</evidence>
<keyword evidence="7" id="KW-1015">Disulfide bond</keyword>
<evidence type="ECO:0000256" key="7">
    <source>
        <dbReference type="ARBA" id="ARBA00023157"/>
    </source>
</evidence>
<keyword evidence="3" id="KW-0001">2Fe-2S</keyword>
<evidence type="ECO:0000256" key="1">
    <source>
        <dbReference type="ARBA" id="ARBA00002494"/>
    </source>
</evidence>
<dbReference type="PRINTS" id="PR00162">
    <property type="entry name" value="RIESKE"/>
</dbReference>
<comment type="cofactor">
    <cofactor evidence="9">
        <name>[2Fe-2S] cluster</name>
        <dbReference type="ChEBI" id="CHEBI:190135"/>
    </cofactor>
</comment>
<feature type="region of interest" description="Disordered" evidence="10">
    <location>
        <begin position="1"/>
        <end position="34"/>
    </location>
</feature>
<dbReference type="InterPro" id="IPR005805">
    <property type="entry name" value="Rieske_Fe-S_prot_C"/>
</dbReference>
<evidence type="ECO:0000256" key="9">
    <source>
        <dbReference type="ARBA" id="ARBA00034078"/>
    </source>
</evidence>
<keyword evidence="13" id="KW-1185">Reference proteome</keyword>
<feature type="region of interest" description="Disordered" evidence="10">
    <location>
        <begin position="58"/>
        <end position="86"/>
    </location>
</feature>
<protein>
    <recommendedName>
        <fullName evidence="2">Cytochrome bc1 complex Rieske iron-sulfur subunit</fullName>
    </recommendedName>
    <alternativeName>
        <fullName evidence="8">Cytochrome bc1 reductase complex subunit QcrA</fullName>
    </alternativeName>
</protein>
<evidence type="ECO:0000259" key="11">
    <source>
        <dbReference type="PROSITE" id="PS51296"/>
    </source>
</evidence>
<evidence type="ECO:0000256" key="3">
    <source>
        <dbReference type="ARBA" id="ARBA00022714"/>
    </source>
</evidence>
<accession>A0ABM8G6N3</accession>
<keyword evidence="5" id="KW-0408">Iron</keyword>
<evidence type="ECO:0000256" key="8">
    <source>
        <dbReference type="ARBA" id="ARBA00029586"/>
    </source>
</evidence>
<dbReference type="Pfam" id="PF00355">
    <property type="entry name" value="Rieske"/>
    <property type="match status" value="1"/>
</dbReference>
<evidence type="ECO:0000256" key="5">
    <source>
        <dbReference type="ARBA" id="ARBA00023004"/>
    </source>
</evidence>
<organism evidence="12 13">
    <name type="scientific">Paraoerskovia sediminicola</name>
    <dbReference type="NCBI Taxonomy" id="1138587"/>
    <lineage>
        <taxon>Bacteria</taxon>
        <taxon>Bacillati</taxon>
        <taxon>Actinomycetota</taxon>
        <taxon>Actinomycetes</taxon>
        <taxon>Micrococcales</taxon>
        <taxon>Cellulomonadaceae</taxon>
        <taxon>Paraoerskovia</taxon>
    </lineage>
</organism>
<dbReference type="InterPro" id="IPR014349">
    <property type="entry name" value="Rieske_Fe-S_prot"/>
</dbReference>
<dbReference type="RefSeq" id="WP_286217947.1">
    <property type="nucleotide sequence ID" value="NZ_AP027729.1"/>
</dbReference>
<gene>
    <name evidence="12" type="ORF">GCM10025865_31190</name>
</gene>
<feature type="domain" description="Rieske" evidence="11">
    <location>
        <begin position="90"/>
        <end position="184"/>
    </location>
</feature>
<evidence type="ECO:0000256" key="4">
    <source>
        <dbReference type="ARBA" id="ARBA00022723"/>
    </source>
</evidence>
<evidence type="ECO:0000256" key="6">
    <source>
        <dbReference type="ARBA" id="ARBA00023014"/>
    </source>
</evidence>
<keyword evidence="6" id="KW-0411">Iron-sulfur</keyword>
<comment type="function">
    <text evidence="1">Iron-sulfur subunit of the cytochrome bc1 complex, an essential component of the respiratory electron transport chain required for ATP synthesis. The bc1 complex catalyzes the oxidation of menaquinol and the reduction of cytochrome c in the respiratory chain. The bc1 complex operates through a Q-cycle mechanism that couples electron transfer to generation of the proton gradient that drives ATP synthesis.</text>
</comment>
<dbReference type="CDD" id="cd03467">
    <property type="entry name" value="Rieske"/>
    <property type="match status" value="1"/>
</dbReference>
<dbReference type="InterPro" id="IPR036922">
    <property type="entry name" value="Rieske_2Fe-2S_sf"/>
</dbReference>
<dbReference type="PROSITE" id="PS51296">
    <property type="entry name" value="RIESKE"/>
    <property type="match status" value="1"/>
</dbReference>
<evidence type="ECO:0000313" key="13">
    <source>
        <dbReference type="Proteomes" id="UP001321475"/>
    </source>
</evidence>
<dbReference type="EMBL" id="AP027729">
    <property type="protein sequence ID" value="BDZ43820.1"/>
    <property type="molecule type" value="Genomic_DNA"/>
</dbReference>
<dbReference type="PANTHER" id="PTHR10134">
    <property type="entry name" value="CYTOCHROME B-C1 COMPLEX SUBUNIT RIESKE, MITOCHONDRIAL"/>
    <property type="match status" value="1"/>
</dbReference>
<dbReference type="SUPFAM" id="SSF50022">
    <property type="entry name" value="ISP domain"/>
    <property type="match status" value="1"/>
</dbReference>
<evidence type="ECO:0000256" key="10">
    <source>
        <dbReference type="SAM" id="MobiDB-lite"/>
    </source>
</evidence>